<sequence>MQKLIILLLIALLTAMTTGCGKGDKKSNEVPSDVAETTIGTITLTQEQFGNSGMALGGLEEKSFPVVIKTNGIIDVPPENKAVVSAIMGGYIKKTPLLIGDVVKKGQLLVTIENPKFVSLQQEYLEVKQQLTYLRSEYERQKILMDENISSKKSFLKAESDYKMANAKYQGLRKQLTMLHISLSEVEKGNISAVSSIYAPINGSITKMNVTKGTYVSPASPILEIIDNTHIHLELSVFEKDIMKVKKGQPIQFTIPEASEKIFEAEVYLIGTSISENRTIKVHGHLHETAENNFLTGMFVEAGIVIETGIFLALPSTAVAEQGGRSYVFRVTDQTDTGYTFEQLQVQTGSTTNGFIPILNANQFSTEDRFLTKGVFDILGE</sequence>
<reference evidence="5" key="1">
    <citation type="submission" date="2019-07" db="EMBL/GenBank/DDBJ databases">
        <authorList>
            <person name="De-Chao Zhang Q."/>
        </authorList>
    </citation>
    <scope>NUCLEOTIDE SEQUENCE</scope>
    <source>
        <strain evidence="5">TP-CH-4</strain>
    </source>
</reference>
<dbReference type="Gene3D" id="1.10.287.470">
    <property type="entry name" value="Helix hairpin bin"/>
    <property type="match status" value="1"/>
</dbReference>
<organism evidence="5 6">
    <name type="scientific">Pelagihabitans pacificus</name>
    <dbReference type="NCBI Taxonomy" id="2696054"/>
    <lineage>
        <taxon>Bacteria</taxon>
        <taxon>Pseudomonadati</taxon>
        <taxon>Bacteroidota</taxon>
        <taxon>Flavobacteriia</taxon>
        <taxon>Flavobacteriales</taxon>
        <taxon>Flavobacteriaceae</taxon>
        <taxon>Pelagihabitans</taxon>
    </lineage>
</organism>
<evidence type="ECO:0000259" key="4">
    <source>
        <dbReference type="Pfam" id="PF25919"/>
    </source>
</evidence>
<dbReference type="Gene3D" id="2.40.50.100">
    <property type="match status" value="1"/>
</dbReference>
<evidence type="ECO:0000256" key="1">
    <source>
        <dbReference type="ARBA" id="ARBA00009477"/>
    </source>
</evidence>
<dbReference type="GO" id="GO:0022857">
    <property type="term" value="F:transmembrane transporter activity"/>
    <property type="evidence" value="ECO:0007669"/>
    <property type="project" value="InterPro"/>
</dbReference>
<dbReference type="RefSeq" id="WP_152574904.1">
    <property type="nucleotide sequence ID" value="NZ_VIKU02000004.1"/>
</dbReference>
<accession>A0A967AW01</accession>
<comment type="similarity">
    <text evidence="1">Belongs to the membrane fusion protein (MFP) (TC 8.A.1) family.</text>
</comment>
<dbReference type="InterPro" id="IPR051909">
    <property type="entry name" value="MFP_Cation_Efflux"/>
</dbReference>
<feature type="signal peptide" evidence="3">
    <location>
        <begin position="1"/>
        <end position="22"/>
    </location>
</feature>
<dbReference type="Gene3D" id="2.40.420.20">
    <property type="match status" value="1"/>
</dbReference>
<dbReference type="InterPro" id="IPR058790">
    <property type="entry name" value="BSH_CusB"/>
</dbReference>
<evidence type="ECO:0000256" key="3">
    <source>
        <dbReference type="SAM" id="SignalP"/>
    </source>
</evidence>
<dbReference type="GO" id="GO:0016020">
    <property type="term" value="C:membrane"/>
    <property type="evidence" value="ECO:0007669"/>
    <property type="project" value="InterPro"/>
</dbReference>
<evidence type="ECO:0000313" key="6">
    <source>
        <dbReference type="Proteomes" id="UP000707206"/>
    </source>
</evidence>
<protein>
    <submittedName>
        <fullName evidence="5">Efflux RND transporter periplasmic adaptor subunit</fullName>
    </submittedName>
</protein>
<dbReference type="PANTHER" id="PTHR30097">
    <property type="entry name" value="CATION EFFLUX SYSTEM PROTEIN CUSB"/>
    <property type="match status" value="1"/>
</dbReference>
<dbReference type="Pfam" id="PF25919">
    <property type="entry name" value="BSH_CusB"/>
    <property type="match status" value="1"/>
</dbReference>
<keyword evidence="6" id="KW-1185">Reference proteome</keyword>
<dbReference type="Gene3D" id="2.40.30.170">
    <property type="match status" value="1"/>
</dbReference>
<dbReference type="PANTHER" id="PTHR30097:SF4">
    <property type="entry name" value="SLR6042 PROTEIN"/>
    <property type="match status" value="1"/>
</dbReference>
<evidence type="ECO:0000313" key="5">
    <source>
        <dbReference type="EMBL" id="NHF60395.1"/>
    </source>
</evidence>
<keyword evidence="3" id="KW-0732">Signal</keyword>
<dbReference type="EMBL" id="VIKU02000004">
    <property type="protein sequence ID" value="NHF60395.1"/>
    <property type="molecule type" value="Genomic_DNA"/>
</dbReference>
<dbReference type="AlphaFoldDB" id="A0A967AW01"/>
<dbReference type="SUPFAM" id="SSF111369">
    <property type="entry name" value="HlyD-like secretion proteins"/>
    <property type="match status" value="1"/>
</dbReference>
<comment type="caution">
    <text evidence="5">The sequence shown here is derived from an EMBL/GenBank/DDBJ whole genome shotgun (WGS) entry which is preliminary data.</text>
</comment>
<dbReference type="NCBIfam" id="TIGR01730">
    <property type="entry name" value="RND_mfp"/>
    <property type="match status" value="1"/>
</dbReference>
<dbReference type="GO" id="GO:0030313">
    <property type="term" value="C:cell envelope"/>
    <property type="evidence" value="ECO:0007669"/>
    <property type="project" value="TreeGrafter"/>
</dbReference>
<dbReference type="Proteomes" id="UP000707206">
    <property type="component" value="Unassembled WGS sequence"/>
</dbReference>
<reference evidence="5" key="2">
    <citation type="submission" date="2020-03" db="EMBL/GenBank/DDBJ databases">
        <title>Flavobacteriaceae bacterium strain TP-CH-4, a member of the family Flavobacteriaceae isolated from a deep-sea seamount.</title>
        <authorList>
            <person name="Zhang D.-C."/>
        </authorList>
    </citation>
    <scope>NUCLEOTIDE SEQUENCE</scope>
    <source>
        <strain evidence="5">TP-CH-4</strain>
    </source>
</reference>
<name>A0A967AW01_9FLAO</name>
<dbReference type="InterPro" id="IPR006143">
    <property type="entry name" value="RND_pump_MFP"/>
</dbReference>
<dbReference type="GO" id="GO:0060003">
    <property type="term" value="P:copper ion export"/>
    <property type="evidence" value="ECO:0007669"/>
    <property type="project" value="TreeGrafter"/>
</dbReference>
<evidence type="ECO:0000256" key="2">
    <source>
        <dbReference type="ARBA" id="ARBA00022448"/>
    </source>
</evidence>
<dbReference type="GO" id="GO:0015679">
    <property type="term" value="P:plasma membrane copper ion transport"/>
    <property type="evidence" value="ECO:0007669"/>
    <property type="project" value="TreeGrafter"/>
</dbReference>
<feature type="domain" description="CusB-like barrel-sandwich hybrid" evidence="4">
    <location>
        <begin position="82"/>
        <end position="225"/>
    </location>
</feature>
<feature type="chain" id="PRO_5036686740" evidence="3">
    <location>
        <begin position="23"/>
        <end position="381"/>
    </location>
</feature>
<proteinExistence type="inferred from homology"/>
<gene>
    <name evidence="5" type="ORF">FK220_013660</name>
</gene>
<dbReference type="PROSITE" id="PS51257">
    <property type="entry name" value="PROKAR_LIPOPROTEIN"/>
    <property type="match status" value="1"/>
</dbReference>
<keyword evidence="2" id="KW-0813">Transport</keyword>